<proteinExistence type="inferred from homology"/>
<dbReference type="Proteomes" id="UP001165541">
    <property type="component" value="Unassembled WGS sequence"/>
</dbReference>
<evidence type="ECO:0000313" key="6">
    <source>
        <dbReference type="Proteomes" id="UP001165541"/>
    </source>
</evidence>
<name>A0ABT0YQR6_9BURK</name>
<dbReference type="PANTHER" id="PTHR47235:SF1">
    <property type="entry name" value="BLR6548 PROTEIN"/>
    <property type="match status" value="1"/>
</dbReference>
<comment type="caution">
    <text evidence="5">The sequence shown here is derived from an EMBL/GenBank/DDBJ whole genome shotgun (WGS) entry which is preliminary data.</text>
</comment>
<keyword evidence="2 3" id="KW-0732">Signal</keyword>
<dbReference type="Gene3D" id="3.40.50.2300">
    <property type="match status" value="2"/>
</dbReference>
<organism evidence="5 6">
    <name type="scientific">Caldimonas mangrovi</name>
    <dbReference type="NCBI Taxonomy" id="2944811"/>
    <lineage>
        <taxon>Bacteria</taxon>
        <taxon>Pseudomonadati</taxon>
        <taxon>Pseudomonadota</taxon>
        <taxon>Betaproteobacteria</taxon>
        <taxon>Burkholderiales</taxon>
        <taxon>Sphaerotilaceae</taxon>
        <taxon>Caldimonas</taxon>
    </lineage>
</organism>
<comment type="similarity">
    <text evidence="1">Belongs to the leucine-binding protein family.</text>
</comment>
<evidence type="ECO:0000313" key="5">
    <source>
        <dbReference type="EMBL" id="MCM5680178.1"/>
    </source>
</evidence>
<evidence type="ECO:0000259" key="4">
    <source>
        <dbReference type="Pfam" id="PF13458"/>
    </source>
</evidence>
<sequence>MLLFVVRMGGARVQRRLVAMWTCAALLAGSAVPASAAELVVGQVAPMEDPASIGHQLRTGVEVYFEQVNRKGGVHGARLRLAARHRGTRAEEAVAKTRELLSEENPIALIGFMGTGPMEALLNAKVLDEAAIALVGARTGATVLHRPDRSRWLFHTRANYAGEVGKILRHADTIGARRMAVYYEETAFGAEALALVEKALPATSVALVEKVSYKPDEQLSEEAAQRVIRSGANAVLVAASSEAAADFYQAYKAGGGPGLVVALSTADGALMVRRIGAEAARGLGIAHVTPDPASRTLPLSRELQALERAGAVRPGQLNQGFAEGYVAAKVLVEALRRAGPQPTRARVRQALEGLSSFDVGGFTISYSATRRSGSDYVDIAILSRDGKMLR</sequence>
<evidence type="ECO:0000256" key="2">
    <source>
        <dbReference type="ARBA" id="ARBA00022729"/>
    </source>
</evidence>
<dbReference type="Pfam" id="PF13458">
    <property type="entry name" value="Peripla_BP_6"/>
    <property type="match status" value="1"/>
</dbReference>
<protein>
    <submittedName>
        <fullName evidence="5">ABC transporter substrate-binding protein</fullName>
    </submittedName>
</protein>
<feature type="chain" id="PRO_5045326529" evidence="3">
    <location>
        <begin position="37"/>
        <end position="390"/>
    </location>
</feature>
<dbReference type="InterPro" id="IPR028081">
    <property type="entry name" value="Leu-bd"/>
</dbReference>
<dbReference type="PANTHER" id="PTHR47235">
    <property type="entry name" value="BLR6548 PROTEIN"/>
    <property type="match status" value="1"/>
</dbReference>
<evidence type="ECO:0000256" key="3">
    <source>
        <dbReference type="SAM" id="SignalP"/>
    </source>
</evidence>
<dbReference type="CDD" id="cd06326">
    <property type="entry name" value="PBP1_ABC_ligand_binding-like"/>
    <property type="match status" value="1"/>
</dbReference>
<evidence type="ECO:0000256" key="1">
    <source>
        <dbReference type="ARBA" id="ARBA00010062"/>
    </source>
</evidence>
<feature type="signal peptide" evidence="3">
    <location>
        <begin position="1"/>
        <end position="36"/>
    </location>
</feature>
<dbReference type="InterPro" id="IPR028082">
    <property type="entry name" value="Peripla_BP_I"/>
</dbReference>
<accession>A0ABT0YQR6</accession>
<dbReference type="RefSeq" id="WP_251778574.1">
    <property type="nucleotide sequence ID" value="NZ_JAMKFE010000006.1"/>
</dbReference>
<reference evidence="5" key="1">
    <citation type="submission" date="2022-05" db="EMBL/GenBank/DDBJ databases">
        <title>Schlegelella sp. nov., isolated from mangrove soil.</title>
        <authorList>
            <person name="Liu Y."/>
            <person name="Ge X."/>
            <person name="Liu W."/>
        </authorList>
    </citation>
    <scope>NUCLEOTIDE SEQUENCE</scope>
    <source>
        <strain evidence="5">S2-27</strain>
    </source>
</reference>
<dbReference type="SUPFAM" id="SSF53822">
    <property type="entry name" value="Periplasmic binding protein-like I"/>
    <property type="match status" value="1"/>
</dbReference>
<gene>
    <name evidence="5" type="ORF">M8A51_11600</name>
</gene>
<dbReference type="EMBL" id="JAMKFE010000006">
    <property type="protein sequence ID" value="MCM5680178.1"/>
    <property type="molecule type" value="Genomic_DNA"/>
</dbReference>
<keyword evidence="6" id="KW-1185">Reference proteome</keyword>
<feature type="domain" description="Leucine-binding protein" evidence="4">
    <location>
        <begin position="42"/>
        <end position="374"/>
    </location>
</feature>